<sequence length="236" mass="24842">MVLSVIQPAPLDYGALPPGFQSTLKGTSKEGGLDQLNNSKASAEKGSSIASAETTPKNLKASEVLAQSYGVADRPASAEKVAYGVADRPPSIKKPMVLQQSYGVADRPGLGEKATYGVVDRPASIKKPTYSQQSYGVADRPGSAERVEDNTQMQKQSSQKLSLSGKAPGKASGAPGKQQQSLAARVEALKSAAAARKPLVDESSSSSQNRNANGNLKQQEEGAFAESIRLYDRKLY</sequence>
<dbReference type="AlphaFoldDB" id="A0A368HD82"/>
<feature type="region of interest" description="Disordered" evidence="1">
    <location>
        <begin position="15"/>
        <end position="55"/>
    </location>
</feature>
<keyword evidence="3" id="KW-1185">Reference proteome</keyword>
<reference evidence="2 3" key="1">
    <citation type="submission" date="2014-10" db="EMBL/GenBank/DDBJ databases">
        <title>Draft genome of the hookworm Ancylostoma caninum.</title>
        <authorList>
            <person name="Mitreva M."/>
        </authorList>
    </citation>
    <scope>NUCLEOTIDE SEQUENCE [LARGE SCALE GENOMIC DNA]</scope>
    <source>
        <strain evidence="2 3">Baltimore</strain>
    </source>
</reference>
<dbReference type="EMBL" id="JOJR01000003">
    <property type="protein sequence ID" value="RCN53185.1"/>
    <property type="molecule type" value="Genomic_DNA"/>
</dbReference>
<feature type="region of interest" description="Disordered" evidence="1">
    <location>
        <begin position="127"/>
        <end position="224"/>
    </location>
</feature>
<dbReference type="Proteomes" id="UP000252519">
    <property type="component" value="Unassembled WGS sequence"/>
</dbReference>
<organism evidence="2 3">
    <name type="scientific">Ancylostoma caninum</name>
    <name type="common">Dog hookworm</name>
    <dbReference type="NCBI Taxonomy" id="29170"/>
    <lineage>
        <taxon>Eukaryota</taxon>
        <taxon>Metazoa</taxon>
        <taxon>Ecdysozoa</taxon>
        <taxon>Nematoda</taxon>
        <taxon>Chromadorea</taxon>
        <taxon>Rhabditida</taxon>
        <taxon>Rhabditina</taxon>
        <taxon>Rhabditomorpha</taxon>
        <taxon>Strongyloidea</taxon>
        <taxon>Ancylostomatidae</taxon>
        <taxon>Ancylostomatinae</taxon>
        <taxon>Ancylostoma</taxon>
    </lineage>
</organism>
<gene>
    <name evidence="2" type="ORF">ANCCAN_00739</name>
</gene>
<feature type="compositionally biased region" description="Low complexity" evidence="1">
    <location>
        <begin position="152"/>
        <end position="177"/>
    </location>
</feature>
<evidence type="ECO:0000313" key="2">
    <source>
        <dbReference type="EMBL" id="RCN53185.1"/>
    </source>
</evidence>
<proteinExistence type="predicted"/>
<feature type="compositionally biased region" description="Polar residues" evidence="1">
    <location>
        <begin position="202"/>
        <end position="217"/>
    </location>
</feature>
<evidence type="ECO:0000256" key="1">
    <source>
        <dbReference type="SAM" id="MobiDB-lite"/>
    </source>
</evidence>
<accession>A0A368HD82</accession>
<protein>
    <submittedName>
        <fullName evidence="2">Uncharacterized protein</fullName>
    </submittedName>
</protein>
<dbReference type="OrthoDB" id="10545196at2759"/>
<evidence type="ECO:0000313" key="3">
    <source>
        <dbReference type="Proteomes" id="UP000252519"/>
    </source>
</evidence>
<name>A0A368HD82_ANCCA</name>
<comment type="caution">
    <text evidence="2">The sequence shown here is derived from an EMBL/GenBank/DDBJ whole genome shotgun (WGS) entry which is preliminary data.</text>
</comment>